<protein>
    <submittedName>
        <fullName evidence="2">Uncharacterized protein</fullName>
    </submittedName>
</protein>
<evidence type="ECO:0000256" key="1">
    <source>
        <dbReference type="SAM" id="Phobius"/>
    </source>
</evidence>
<dbReference type="Proteomes" id="UP000298653">
    <property type="component" value="Chromosome"/>
</dbReference>
<dbReference type="EMBL" id="CP040058">
    <property type="protein sequence ID" value="QCP36788.1"/>
    <property type="molecule type" value="Genomic_DNA"/>
</dbReference>
<dbReference type="KEGG" id="arf:AR1Y2_3334"/>
<keyword evidence="1" id="KW-1133">Transmembrane helix</keyword>
<feature type="transmembrane region" description="Helical" evidence="1">
    <location>
        <begin position="15"/>
        <end position="37"/>
    </location>
</feature>
<accession>A0A4P8IFZ8</accession>
<dbReference type="RefSeq" id="WP_137329959.1">
    <property type="nucleotide sequence ID" value="NZ_CP040058.1"/>
</dbReference>
<keyword evidence="3" id="KW-1185">Reference proteome</keyword>
<evidence type="ECO:0000313" key="3">
    <source>
        <dbReference type="Proteomes" id="UP000298653"/>
    </source>
</evidence>
<dbReference type="OrthoDB" id="2064544at2"/>
<dbReference type="AlphaFoldDB" id="A0A4P8IFZ8"/>
<organism evidence="2 3">
    <name type="scientific">Anaerostipes rhamnosivorans</name>
    <dbReference type="NCBI Taxonomy" id="1229621"/>
    <lineage>
        <taxon>Bacteria</taxon>
        <taxon>Bacillati</taxon>
        <taxon>Bacillota</taxon>
        <taxon>Clostridia</taxon>
        <taxon>Lachnospirales</taxon>
        <taxon>Lachnospiraceae</taxon>
        <taxon>Anaerostipes</taxon>
    </lineage>
</organism>
<name>A0A4P8IFZ8_9FIRM</name>
<reference evidence="2 3" key="1">
    <citation type="submission" date="2019-05" db="EMBL/GenBank/DDBJ databases">
        <title>Complete genome sequencing of Anaerostipes rhamnosivorans.</title>
        <authorList>
            <person name="Bui T.P.N."/>
            <person name="de Vos W.M."/>
        </authorList>
    </citation>
    <scope>NUCLEOTIDE SEQUENCE [LARGE SCALE GENOMIC DNA]</scope>
    <source>
        <strain evidence="2 3">1y2</strain>
    </source>
</reference>
<evidence type="ECO:0000313" key="2">
    <source>
        <dbReference type="EMBL" id="QCP36788.1"/>
    </source>
</evidence>
<keyword evidence="1" id="KW-0812">Transmembrane</keyword>
<sequence>MRKMREVDGYITLEASLLIPLICFMLVLLNSFFFYIMDLGITSGMAKEVGLCSMDGNRERKLTADLNKKIMMGKVSSVKVSESEDKRSITAQAQVKVPVLGSVDLFGLHVFRIKEQQGFMLPKEADKIRRWSLIE</sequence>
<keyword evidence="1" id="KW-0472">Membrane</keyword>
<proteinExistence type="predicted"/>
<gene>
    <name evidence="2" type="ORF">AR1Y2_3334</name>
</gene>